<dbReference type="GeneID" id="48977762"/>
<dbReference type="Pfam" id="PF05082">
    <property type="entry name" value="Rop-like"/>
    <property type="match status" value="1"/>
</dbReference>
<evidence type="ECO:0000313" key="4">
    <source>
        <dbReference type="Proteomes" id="UP000094025"/>
    </source>
</evidence>
<dbReference type="EMBL" id="LPUX01000017">
    <property type="protein sequence ID" value="OAP48687.1"/>
    <property type="molecule type" value="Genomic_DNA"/>
</dbReference>
<comment type="caution">
    <text evidence="3">The sequence shown here is derived from an EMBL/GenBank/DDBJ whole genome shotgun (WGS) entry which is preliminary data.</text>
</comment>
<dbReference type="Proteomes" id="UP000094025">
    <property type="component" value="Unassembled WGS sequence"/>
</dbReference>
<dbReference type="RefSeq" id="WP_014857531.1">
    <property type="nucleotide sequence ID" value="NZ_LPUX01000017.1"/>
</dbReference>
<reference evidence="3 4" key="1">
    <citation type="journal article" date="2016" name="Int. J. Syst. Evol. Microbiol.">
        <title>Ensifer glycinis sp. nov., an novel rhizobial species associated with Glycine spp.</title>
        <authorList>
            <person name="Yan H."/>
            <person name="Yan J."/>
            <person name="Sui X.H."/>
            <person name="Wang E.T."/>
            <person name="Chen W.X."/>
            <person name="Zhang X.X."/>
            <person name="Chen W.F."/>
        </authorList>
    </citation>
    <scope>NUCLEOTIDE SEQUENCE [LARGE SCALE GENOMIC DNA]</scope>
    <source>
        <strain evidence="3 4">CCBAU 23380</strain>
    </source>
</reference>
<dbReference type="STRING" id="1472378.AU381_20905"/>
<organism evidence="3 4">
    <name type="scientific">Sinorhizobium glycinis</name>
    <dbReference type="NCBI Taxonomy" id="1472378"/>
    <lineage>
        <taxon>Bacteria</taxon>
        <taxon>Pseudomonadati</taxon>
        <taxon>Pseudomonadota</taxon>
        <taxon>Alphaproteobacteria</taxon>
        <taxon>Hyphomicrobiales</taxon>
        <taxon>Rhizobiaceae</taxon>
        <taxon>Sinorhizobium/Ensifer group</taxon>
        <taxon>Sinorhizobium</taxon>
    </lineage>
</organism>
<evidence type="ECO:0000256" key="1">
    <source>
        <dbReference type="ARBA" id="ARBA00023231"/>
    </source>
</evidence>
<dbReference type="PIRSF" id="PIRSF037676">
    <property type="entry name" value="DUF683"/>
    <property type="match status" value="1"/>
</dbReference>
<accession>A0A178YMP5</accession>
<comment type="similarity">
    <text evidence="2">Belongs to the UPF0437 family.</text>
</comment>
<name>A0A178YMP5_9HYPH</name>
<dbReference type="InterPro" id="IPR007774">
    <property type="entry name" value="Put_N_fixation"/>
</dbReference>
<evidence type="ECO:0000313" key="3">
    <source>
        <dbReference type="EMBL" id="OAP48687.1"/>
    </source>
</evidence>
<keyword evidence="4" id="KW-1185">Reference proteome</keyword>
<dbReference type="OrthoDB" id="3216579at2"/>
<evidence type="ECO:0000256" key="2">
    <source>
        <dbReference type="ARBA" id="ARBA00044954"/>
    </source>
</evidence>
<sequence length="67" mass="7550">MTDLEKLKQRVQKLQSRAATAKTQLHDLAECLPNYWTEIVGVAEKTFDAFAQLDAAKRELAASENSR</sequence>
<dbReference type="Gene3D" id="1.10.287.660">
    <property type="entry name" value="Helix hairpin bin"/>
    <property type="match status" value="1"/>
</dbReference>
<protein>
    <submittedName>
        <fullName evidence="3">Uncharacterized protein</fullName>
    </submittedName>
</protein>
<dbReference type="InterPro" id="IPR029012">
    <property type="entry name" value="Helix_hairpin_bin_sf"/>
</dbReference>
<dbReference type="AlphaFoldDB" id="A0A178YMP5"/>
<proteinExistence type="inferred from homology"/>
<keyword evidence="1" id="KW-0535">Nitrogen fixation</keyword>
<gene>
    <name evidence="3" type="ORF">AU381_20905</name>
</gene>